<dbReference type="AlphaFoldDB" id="A0A4S4U900"/>
<dbReference type="Gene3D" id="3.10.20.410">
    <property type="match status" value="1"/>
</dbReference>
<reference evidence="12 13" key="1">
    <citation type="submission" date="2019-04" db="EMBL/GenBank/DDBJ databases">
        <authorList>
            <person name="Fouts D."/>
            <person name="Sutton G."/>
            <person name="Singh I."/>
            <person name="Nguyen K."/>
        </authorList>
    </citation>
    <scope>NUCLEOTIDE SEQUENCE [LARGE SCALE GENOMIC DNA]</scope>
    <source>
        <strain evidence="12 13">55</strain>
    </source>
</reference>
<keyword evidence="7 9" id="KW-0472">Membrane</keyword>
<evidence type="ECO:0000256" key="6">
    <source>
        <dbReference type="ARBA" id="ARBA00022729"/>
    </source>
</evidence>
<organism evidence="12 13">
    <name type="scientific">Klebsiella pneumoniae subsp. pneumoniae</name>
    <dbReference type="NCBI Taxonomy" id="72407"/>
    <lineage>
        <taxon>Bacteria</taxon>
        <taxon>Pseudomonadati</taxon>
        <taxon>Pseudomonadota</taxon>
        <taxon>Gammaproteobacteria</taxon>
        <taxon>Enterobacterales</taxon>
        <taxon>Enterobacteriaceae</taxon>
        <taxon>Klebsiella/Raoultella group</taxon>
        <taxon>Klebsiella</taxon>
        <taxon>Klebsiella pneumoniae complex</taxon>
    </lineage>
</organism>
<evidence type="ECO:0000256" key="8">
    <source>
        <dbReference type="ARBA" id="ARBA00023237"/>
    </source>
</evidence>
<dbReference type="Proteomes" id="UP000304895">
    <property type="component" value="Unassembled WGS sequence"/>
</dbReference>
<sequence>MMPDNISLLNFRYSPVKISLIIAALSTASQPARAIEFATGILNMDDNDKVNLKKFERAGYIAPGKYRLSVSLNNNLLHDDVDIIFVSVDGNENARPCLPVELVDTMAIKPEHLNNIISHNGCIYVEDIDSVTTTTNLSRSALNVSVPQAFLQYSDSNWTPPSRWDNGIPGFMLDYDIAASKINYKHSDNTQDYSSYGTAGVNVGPWRIRGNYQYSNYKRGNLRDTNFDWTQLYLYRSFNEQGLKLQAGQVYLNSSLYDSFRYNGLSVQSDERMLPPALRGYAPQVSGIAKTNARVKITQKGRTLYETNVPPGPFVISDLNQAVQGLLDVAVEEEDGSVQYFQVNTASIPFLTRQGSMRYKLFSGKPVYNTGNRYIGPEFMSGEISWGAFNNTSLYGGFIATNQNYQAATAGIGQDLHLLGALSMDVTRAQSKLEQQNTKSGYSYRVNYARQFASTGSQISFMGYRFSDSNYLSMSDYLDYLKINKLYQRDRETYTVMGNQHIPWVDVNTYLSYTHRNYWYGDSSNSMSLSMTRNFNAFDFRNITGTLSVSKTRYRESDDRQIYFGISMPIGTGQQISYDSQYGEGNRSHTVSYYNSSERDRSYRLSAGGRDTDISSGSALVRGSYRQRTQSGAFNVNASQKNRAYRSVSADWNGSVTITPYGAAFSESLGGETPRMLVSAHGVSDVPFNGGNAKTNRFGIAVIPGGSSFESNSYAVDIRRLPENVEMEKSIFQSTLTEGAIGYKSLPVNKGYRVMATITLADGTAPGFGSPVTDTVSGRELGIVGPGGQAYLSGIDDNATAIVDLGNGKICNIHFPKLTGTALTTLLLPCQ</sequence>
<evidence type="ECO:0000256" key="9">
    <source>
        <dbReference type="RuleBase" id="RU003884"/>
    </source>
</evidence>
<proteinExistence type="inferred from homology"/>
<keyword evidence="6" id="KW-0732">Signal</keyword>
<dbReference type="EMBL" id="SSUJ01000010">
    <property type="protein sequence ID" value="THI29252.1"/>
    <property type="molecule type" value="Genomic_DNA"/>
</dbReference>
<dbReference type="RefSeq" id="WP_077255459.1">
    <property type="nucleotide sequence ID" value="NZ_CP009876.1"/>
</dbReference>
<evidence type="ECO:0000256" key="2">
    <source>
        <dbReference type="ARBA" id="ARBA00008064"/>
    </source>
</evidence>
<evidence type="ECO:0000256" key="3">
    <source>
        <dbReference type="ARBA" id="ARBA00022448"/>
    </source>
</evidence>
<dbReference type="Gene3D" id="2.60.40.2070">
    <property type="match status" value="1"/>
</dbReference>
<keyword evidence="5 9" id="KW-0812">Transmembrane</keyword>
<dbReference type="Pfam" id="PF13954">
    <property type="entry name" value="PapC_N"/>
    <property type="match status" value="1"/>
</dbReference>
<dbReference type="Gene3D" id="2.60.40.3110">
    <property type="match status" value="1"/>
</dbReference>
<dbReference type="InterPro" id="IPR000015">
    <property type="entry name" value="Fimb_usher"/>
</dbReference>
<evidence type="ECO:0000313" key="12">
    <source>
        <dbReference type="EMBL" id="THI29252.1"/>
    </source>
</evidence>
<name>A0A4S4U900_KLEPN</name>
<dbReference type="Pfam" id="PF13953">
    <property type="entry name" value="PapC_C"/>
    <property type="match status" value="1"/>
</dbReference>
<comment type="caution">
    <text evidence="12">The sequence shown here is derived from an EMBL/GenBank/DDBJ whole genome shotgun (WGS) entry which is preliminary data.</text>
</comment>
<keyword evidence="3 9" id="KW-0813">Transport</keyword>
<dbReference type="GO" id="GO:0009279">
    <property type="term" value="C:cell outer membrane"/>
    <property type="evidence" value="ECO:0007669"/>
    <property type="project" value="UniProtKB-SubCell"/>
</dbReference>
<protein>
    <submittedName>
        <fullName evidence="12">Fimbrial biogenesis outer membrane usher protein</fullName>
    </submittedName>
</protein>
<keyword evidence="9" id="KW-1029">Fimbrium biogenesis</keyword>
<dbReference type="PROSITE" id="PS01151">
    <property type="entry name" value="FIMBRIAL_USHER"/>
    <property type="match status" value="1"/>
</dbReference>
<dbReference type="PANTHER" id="PTHR30451:SF4">
    <property type="entry name" value="OUTER MEMBRANE USHER PROTEIN YQIG-RELATED"/>
    <property type="match status" value="1"/>
</dbReference>
<accession>A0A4S4U900</accession>
<dbReference type="PANTHER" id="PTHR30451">
    <property type="entry name" value="OUTER MEMBRANE USHER PROTEIN"/>
    <property type="match status" value="1"/>
</dbReference>
<feature type="domain" description="PapC-like C-terminal" evidence="10">
    <location>
        <begin position="756"/>
        <end position="815"/>
    </location>
</feature>
<dbReference type="SUPFAM" id="SSF141729">
    <property type="entry name" value="FimD N-terminal domain-like"/>
    <property type="match status" value="1"/>
</dbReference>
<evidence type="ECO:0000313" key="13">
    <source>
        <dbReference type="Proteomes" id="UP000304895"/>
    </source>
</evidence>
<dbReference type="InterPro" id="IPR018030">
    <property type="entry name" value="Fimbrial_membr_usher_CS"/>
</dbReference>
<comment type="subcellular location">
    <subcellularLocation>
        <location evidence="1 9">Cell outer membrane</location>
        <topology evidence="1 9">Multi-pass membrane protein</topology>
    </subcellularLocation>
</comment>
<gene>
    <name evidence="12" type="ORF">E9161_13210</name>
</gene>
<dbReference type="InterPro" id="IPR043142">
    <property type="entry name" value="PapC-like_C_sf"/>
</dbReference>
<dbReference type="GO" id="GO:0015473">
    <property type="term" value="F:fimbrial usher porin activity"/>
    <property type="evidence" value="ECO:0007669"/>
    <property type="project" value="InterPro"/>
</dbReference>
<evidence type="ECO:0000256" key="7">
    <source>
        <dbReference type="ARBA" id="ARBA00023136"/>
    </source>
</evidence>
<keyword evidence="4" id="KW-1134">Transmembrane beta strand</keyword>
<dbReference type="GO" id="GO:0009297">
    <property type="term" value="P:pilus assembly"/>
    <property type="evidence" value="ECO:0007669"/>
    <property type="project" value="InterPro"/>
</dbReference>
<evidence type="ECO:0000256" key="5">
    <source>
        <dbReference type="ARBA" id="ARBA00022692"/>
    </source>
</evidence>
<keyword evidence="8 9" id="KW-0998">Cell outer membrane</keyword>
<evidence type="ECO:0000259" key="10">
    <source>
        <dbReference type="Pfam" id="PF13953"/>
    </source>
</evidence>
<dbReference type="InterPro" id="IPR042186">
    <property type="entry name" value="FimD_plug_dom"/>
</dbReference>
<dbReference type="InterPro" id="IPR025885">
    <property type="entry name" value="PapC_N"/>
</dbReference>
<dbReference type="Gene3D" id="2.60.40.2610">
    <property type="entry name" value="Outer membrane usher protein FimD, plug domain"/>
    <property type="match status" value="1"/>
</dbReference>
<dbReference type="InterPro" id="IPR025949">
    <property type="entry name" value="PapC-like_C"/>
</dbReference>
<evidence type="ECO:0000256" key="1">
    <source>
        <dbReference type="ARBA" id="ARBA00004571"/>
    </source>
</evidence>
<comment type="similarity">
    <text evidence="2 9">Belongs to the fimbrial export usher family.</text>
</comment>
<dbReference type="Pfam" id="PF00577">
    <property type="entry name" value="Usher"/>
    <property type="match status" value="1"/>
</dbReference>
<feature type="domain" description="PapC N-terminal" evidence="11">
    <location>
        <begin position="36"/>
        <end position="177"/>
    </location>
</feature>
<dbReference type="InterPro" id="IPR037224">
    <property type="entry name" value="PapC_N_sf"/>
</dbReference>
<evidence type="ECO:0000256" key="4">
    <source>
        <dbReference type="ARBA" id="ARBA00022452"/>
    </source>
</evidence>
<evidence type="ECO:0000259" key="11">
    <source>
        <dbReference type="Pfam" id="PF13954"/>
    </source>
</evidence>